<keyword evidence="1" id="KW-0031">Aminopeptidase</keyword>
<evidence type="ECO:0000256" key="1">
    <source>
        <dbReference type="ARBA" id="ARBA00022438"/>
    </source>
</evidence>
<evidence type="ECO:0000256" key="5">
    <source>
        <dbReference type="ARBA" id="ARBA00022801"/>
    </source>
</evidence>
<dbReference type="AlphaFoldDB" id="A0A395LGI6"/>
<dbReference type="EMBL" id="QRBB01000002">
    <property type="protein sequence ID" value="RDS75731.1"/>
    <property type="molecule type" value="Genomic_DNA"/>
</dbReference>
<gene>
    <name evidence="9" type="ORF">DL238_13590</name>
</gene>
<dbReference type="GO" id="GO:0046872">
    <property type="term" value="F:metal ion binding"/>
    <property type="evidence" value="ECO:0007669"/>
    <property type="project" value="UniProtKB-KW"/>
</dbReference>
<dbReference type="GO" id="GO:0006508">
    <property type="term" value="P:proteolysis"/>
    <property type="evidence" value="ECO:0007669"/>
    <property type="project" value="UniProtKB-KW"/>
</dbReference>
<keyword evidence="4 7" id="KW-0732">Signal</keyword>
<keyword evidence="10" id="KW-1185">Reference proteome</keyword>
<dbReference type="GO" id="GO:0008235">
    <property type="term" value="F:metalloexopeptidase activity"/>
    <property type="evidence" value="ECO:0007669"/>
    <property type="project" value="InterPro"/>
</dbReference>
<dbReference type="PANTHER" id="PTHR12147:SF56">
    <property type="entry name" value="AMINOPEPTIDASE YDR415C-RELATED"/>
    <property type="match status" value="1"/>
</dbReference>
<evidence type="ECO:0000313" key="9">
    <source>
        <dbReference type="EMBL" id="RDS75731.1"/>
    </source>
</evidence>
<dbReference type="PANTHER" id="PTHR12147">
    <property type="entry name" value="METALLOPEPTIDASE M28 FAMILY MEMBER"/>
    <property type="match status" value="1"/>
</dbReference>
<dbReference type="Gene3D" id="3.40.630.10">
    <property type="entry name" value="Zn peptidases"/>
    <property type="match status" value="1"/>
</dbReference>
<sequence length="489" mass="51434">MQAGAITRSALAGLSALLLLGGCVTAPPPVARGPSLDEVEATLARDITQLSDDSFAGRKPGAPGGEKTQGWLIDRFAAIGLEPAVGEGDWTQDFTLVRRTPEGASVQVTRGERSTTLGEGVVAAHEGFAQVDLADLPLVGIDPELEALAPNSMANRALVLSASDLPRHRAQVDGANAKAVVITTADATEFERTKGLFARGRWHLESDRSGAAYLLLSPEDSTRLMARIGANADRSPDGLGVISYDTILDAAIRQQTERIETANIVGRARGTVDDAGAVLILAHWDHLGEACASPDSPDRLCNGAVDNASGIAVMLESVRLALAEGPLDRDLIVLATSAEELGLLGAEAFAADPVVPLPTIVAGFNLDTVAIAPRGTPVVVLGAGETPLDYGISEVARIRGREVVASDFQDQFLRRQDGWVFLREGVPTVLVGSALADKEAFESFMGEDYHRPTDDTADPIELGGAAEDTLLHAALLRYFGSLRTYPGAR</sequence>
<dbReference type="OrthoDB" id="9778250at2"/>
<feature type="signal peptide" evidence="7">
    <location>
        <begin position="1"/>
        <end position="26"/>
    </location>
</feature>
<protein>
    <recommendedName>
        <fullName evidence="8">Peptidase M28 domain-containing protein</fullName>
    </recommendedName>
</protein>
<dbReference type="InterPro" id="IPR007484">
    <property type="entry name" value="Peptidase_M28"/>
</dbReference>
<keyword evidence="2" id="KW-0645">Protease</keyword>
<dbReference type="InterPro" id="IPR045175">
    <property type="entry name" value="M28_fam"/>
</dbReference>
<reference evidence="9 10" key="1">
    <citation type="submission" date="2018-07" db="EMBL/GenBank/DDBJ databases">
        <title>Erythrobacter nanhaiensis sp. nov., a novel member of the genus Erythrobacter isolated from the South China Sea.</title>
        <authorList>
            <person name="Chen X."/>
            <person name="Liu J."/>
        </authorList>
    </citation>
    <scope>NUCLEOTIDE SEQUENCE [LARGE SCALE GENOMIC DNA]</scope>
    <source>
        <strain evidence="9 10">S-5</strain>
    </source>
</reference>
<accession>A0A395LGI6</accession>
<dbReference type="SUPFAM" id="SSF53187">
    <property type="entry name" value="Zn-dependent exopeptidases"/>
    <property type="match status" value="1"/>
</dbReference>
<dbReference type="RefSeq" id="WP_115492999.1">
    <property type="nucleotide sequence ID" value="NZ_JACHWW010000002.1"/>
</dbReference>
<feature type="chain" id="PRO_5017456760" description="Peptidase M28 domain-containing protein" evidence="7">
    <location>
        <begin position="27"/>
        <end position="489"/>
    </location>
</feature>
<evidence type="ECO:0000256" key="7">
    <source>
        <dbReference type="SAM" id="SignalP"/>
    </source>
</evidence>
<evidence type="ECO:0000313" key="10">
    <source>
        <dbReference type="Proteomes" id="UP000254101"/>
    </source>
</evidence>
<evidence type="ECO:0000256" key="4">
    <source>
        <dbReference type="ARBA" id="ARBA00022729"/>
    </source>
</evidence>
<dbReference type="Proteomes" id="UP000254101">
    <property type="component" value="Unassembled WGS sequence"/>
</dbReference>
<evidence type="ECO:0000256" key="2">
    <source>
        <dbReference type="ARBA" id="ARBA00022670"/>
    </source>
</evidence>
<name>A0A395LGI6_9SPHN</name>
<keyword evidence="6" id="KW-0862">Zinc</keyword>
<proteinExistence type="predicted"/>
<evidence type="ECO:0000259" key="8">
    <source>
        <dbReference type="Pfam" id="PF04389"/>
    </source>
</evidence>
<evidence type="ECO:0000256" key="3">
    <source>
        <dbReference type="ARBA" id="ARBA00022723"/>
    </source>
</evidence>
<comment type="caution">
    <text evidence="9">The sequence shown here is derived from an EMBL/GenBank/DDBJ whole genome shotgun (WGS) entry which is preliminary data.</text>
</comment>
<evidence type="ECO:0000256" key="6">
    <source>
        <dbReference type="ARBA" id="ARBA00022833"/>
    </source>
</evidence>
<keyword evidence="5" id="KW-0378">Hydrolase</keyword>
<feature type="domain" description="Peptidase M28" evidence="8">
    <location>
        <begin position="263"/>
        <end position="458"/>
    </location>
</feature>
<organism evidence="9 10">
    <name type="scientific">Alteriqipengyuania lutimaris</name>
    <dbReference type="NCBI Taxonomy" id="1538146"/>
    <lineage>
        <taxon>Bacteria</taxon>
        <taxon>Pseudomonadati</taxon>
        <taxon>Pseudomonadota</taxon>
        <taxon>Alphaproteobacteria</taxon>
        <taxon>Sphingomonadales</taxon>
        <taxon>Erythrobacteraceae</taxon>
        <taxon>Alteriqipengyuania</taxon>
    </lineage>
</organism>
<dbReference type="Pfam" id="PF04389">
    <property type="entry name" value="Peptidase_M28"/>
    <property type="match status" value="1"/>
</dbReference>
<dbReference type="GO" id="GO:0004177">
    <property type="term" value="F:aminopeptidase activity"/>
    <property type="evidence" value="ECO:0007669"/>
    <property type="project" value="UniProtKB-KW"/>
</dbReference>
<keyword evidence="3" id="KW-0479">Metal-binding</keyword>